<accession>A0A1R3K142</accession>
<keyword evidence="1" id="KW-1133">Transmembrane helix</keyword>
<keyword evidence="3" id="KW-1185">Reference proteome</keyword>
<comment type="caution">
    <text evidence="2">The sequence shown here is derived from an EMBL/GenBank/DDBJ whole genome shotgun (WGS) entry which is preliminary data.</text>
</comment>
<protein>
    <submittedName>
        <fullName evidence="2">Uncharacterized protein</fullName>
    </submittedName>
</protein>
<dbReference type="OrthoDB" id="591587at2759"/>
<keyword evidence="1" id="KW-0812">Transmembrane</keyword>
<evidence type="ECO:0000313" key="2">
    <source>
        <dbReference type="EMBL" id="OMP00698.1"/>
    </source>
</evidence>
<evidence type="ECO:0000313" key="3">
    <source>
        <dbReference type="Proteomes" id="UP000187203"/>
    </source>
</evidence>
<gene>
    <name evidence="2" type="ORF">COLO4_12435</name>
</gene>
<dbReference type="Proteomes" id="UP000187203">
    <property type="component" value="Unassembled WGS sequence"/>
</dbReference>
<dbReference type="Pfam" id="PF03140">
    <property type="entry name" value="DUF247"/>
    <property type="match status" value="1"/>
</dbReference>
<organism evidence="2 3">
    <name type="scientific">Corchorus olitorius</name>
    <dbReference type="NCBI Taxonomy" id="93759"/>
    <lineage>
        <taxon>Eukaryota</taxon>
        <taxon>Viridiplantae</taxon>
        <taxon>Streptophyta</taxon>
        <taxon>Embryophyta</taxon>
        <taxon>Tracheophyta</taxon>
        <taxon>Spermatophyta</taxon>
        <taxon>Magnoliopsida</taxon>
        <taxon>eudicotyledons</taxon>
        <taxon>Gunneridae</taxon>
        <taxon>Pentapetalae</taxon>
        <taxon>rosids</taxon>
        <taxon>malvids</taxon>
        <taxon>Malvales</taxon>
        <taxon>Malvaceae</taxon>
        <taxon>Grewioideae</taxon>
        <taxon>Apeibeae</taxon>
        <taxon>Corchorus</taxon>
    </lineage>
</organism>
<dbReference type="PANTHER" id="PTHR31170">
    <property type="entry name" value="BNAC04G53230D PROTEIN"/>
    <property type="match status" value="1"/>
</dbReference>
<name>A0A1R3K142_9ROSI</name>
<reference evidence="3" key="1">
    <citation type="submission" date="2013-09" db="EMBL/GenBank/DDBJ databases">
        <title>Corchorus olitorius genome sequencing.</title>
        <authorList>
            <person name="Alam M."/>
            <person name="Haque M.S."/>
            <person name="Islam M.S."/>
            <person name="Emdad E.M."/>
            <person name="Islam M.M."/>
            <person name="Ahmed B."/>
            <person name="Halim A."/>
            <person name="Hossen Q.M.M."/>
            <person name="Hossain M.Z."/>
            <person name="Ahmed R."/>
            <person name="Khan M.M."/>
            <person name="Islam R."/>
            <person name="Rashid M.M."/>
            <person name="Khan S.A."/>
            <person name="Rahman M.S."/>
            <person name="Alam M."/>
            <person name="Yahiya A.S."/>
            <person name="Khan M.S."/>
            <person name="Azam M.S."/>
            <person name="Haque T."/>
            <person name="Lashkar M.Z.H."/>
            <person name="Akhand A.I."/>
            <person name="Morshed G."/>
            <person name="Roy S."/>
            <person name="Uddin K.S."/>
            <person name="Rabeya T."/>
            <person name="Hossain A.S."/>
            <person name="Chowdhury A."/>
            <person name="Snigdha A.R."/>
            <person name="Mortoza M.S."/>
            <person name="Matin S.A."/>
            <person name="Hoque S.M.E."/>
            <person name="Islam M.K."/>
            <person name="Roy D.K."/>
            <person name="Haider R."/>
            <person name="Moosa M.M."/>
            <person name="Elias S.M."/>
            <person name="Hasan A.M."/>
            <person name="Jahan S."/>
            <person name="Shafiuddin M."/>
            <person name="Mahmood N."/>
            <person name="Shommy N.S."/>
        </authorList>
    </citation>
    <scope>NUCLEOTIDE SEQUENCE [LARGE SCALE GENOMIC DNA]</scope>
    <source>
        <strain evidence="3">cv. O-4</strain>
    </source>
</reference>
<dbReference type="InterPro" id="IPR004158">
    <property type="entry name" value="DUF247_pln"/>
</dbReference>
<dbReference type="PANTHER" id="PTHR31170:SF9">
    <property type="entry name" value="PROTEIN, PUTATIVE (DUF247)-RELATED"/>
    <property type="match status" value="1"/>
</dbReference>
<proteinExistence type="predicted"/>
<keyword evidence="1" id="KW-0472">Membrane</keyword>
<sequence>MSSASSNPFLEFKGVVIDVPEEDFEVSQEHCCIFEVPKSIRQAKEEDYTPQLISIGPLHYGNEKLGEMEKHKLRYLKKFRARTSNSTLENFLSFIEDNEGRIRKCYEKPVSFVSTKLRKMILCDAIFIIELFIRYFQDQNDDVLVSKPWLKRDIKVDLILLENQLPFFVLVTLYNRAGPLPNCPSDFLELACNFFNINIASVSPRRDEIKHFTDLKRWKLVENHPKPRSGRRRASEDIKWVDNLCNATKLHEAGVNFKVARYYSGLLNIDFSKKELIIPPLIVHPYSESHTRNVIALEQCHYPQTAYVSAYIYFLVHLINTEEDVELLVKKGIIINRMGSVAAVADLFNKHLEGVERFSTCYQHIARDLMECYKSSCNRELANLKNVYFKNLLNGTVSVAALLVVLFTFTQTIFAILERFKPIN</sequence>
<dbReference type="EMBL" id="AWUE01014922">
    <property type="protein sequence ID" value="OMP00698.1"/>
    <property type="molecule type" value="Genomic_DNA"/>
</dbReference>
<evidence type="ECO:0000256" key="1">
    <source>
        <dbReference type="SAM" id="Phobius"/>
    </source>
</evidence>
<dbReference type="AlphaFoldDB" id="A0A1R3K142"/>
<feature type="transmembrane region" description="Helical" evidence="1">
    <location>
        <begin position="392"/>
        <end position="417"/>
    </location>
</feature>
<dbReference type="STRING" id="93759.A0A1R3K142"/>